<organism evidence="1 2">
    <name type="scientific">Achromobacter phage Motura</name>
    <dbReference type="NCBI Taxonomy" id="2591403"/>
    <lineage>
        <taxon>Viruses</taxon>
        <taxon>Duplodnaviria</taxon>
        <taxon>Heunggongvirae</taxon>
        <taxon>Uroviricota</taxon>
        <taxon>Caudoviricetes</taxon>
        <taxon>Moturavirus</taxon>
        <taxon>Moturavirus motura</taxon>
    </lineage>
</organism>
<accession>A0A514CT13</accession>
<reference evidence="1 2" key="1">
    <citation type="submission" date="2019-06" db="EMBL/GenBank/DDBJ databases">
        <authorList>
            <person name="Kincaid V.D."/>
            <person name="Fuller A."/>
            <person name="Hodges K."/>
            <person name="Bansal M."/>
            <person name="Essig J."/>
            <person name="Johnson A."/>
        </authorList>
    </citation>
    <scope>NUCLEOTIDE SEQUENCE [LARGE SCALE GENOMIC DNA]</scope>
</reference>
<proteinExistence type="predicted"/>
<name>A0A514CT13_9CAUD</name>
<dbReference type="KEGG" id="vg:56136075"/>
<dbReference type="NCBIfam" id="NF042927">
    <property type="entry name" value="capsid_Caudo_2"/>
    <property type="match status" value="1"/>
</dbReference>
<keyword evidence="2" id="KW-1185">Reference proteome</keyword>
<dbReference type="InterPro" id="IPR049994">
    <property type="entry name" value="Staley_37-like"/>
</dbReference>
<dbReference type="GeneID" id="56136075"/>
<sequence length="361" mass="39931">MAKSIPVKAARTPVQAASEFRTEKGAARMVGANGEMNASSKADLWRQNAKFMQAAAEGRVVADTTLTAAVDFKNRNRELLTAAFNDSRSYRVLGEKMAEALYITANRQGFLRKFLTKNTVDQGSIPRFKMASKNVTAVYSTSPTQIDAQIALDRWFTPPEFQIVARPFVPENEINQSNNDVLEEKFVEGQEALMVAEDRLLYMASNAVVNLENELSVISGQLTPYTFARVLTKVNRWGLKTPYVLMASDLLQDIIGNTEMQNAIDPVARHELLLTGELGVLWGATLVTDAYRHPEHKVLNQGEFFVFADPLNLGAYSDRGGLQSAPVGIEVEKTPGRGWVIWESFAMTLANPRAVAKGIRN</sequence>
<dbReference type="Proteomes" id="UP000320799">
    <property type="component" value="Segment"/>
</dbReference>
<protein>
    <submittedName>
        <fullName evidence="1">Major capsid protein</fullName>
    </submittedName>
</protein>
<dbReference type="RefSeq" id="YP_009903799.1">
    <property type="nucleotide sequence ID" value="NC_049849.1"/>
</dbReference>
<dbReference type="EMBL" id="MN094788">
    <property type="protein sequence ID" value="QDH83600.1"/>
    <property type="molecule type" value="Genomic_DNA"/>
</dbReference>
<evidence type="ECO:0000313" key="1">
    <source>
        <dbReference type="EMBL" id="QDH83600.1"/>
    </source>
</evidence>
<evidence type="ECO:0000313" key="2">
    <source>
        <dbReference type="Proteomes" id="UP000320799"/>
    </source>
</evidence>